<keyword evidence="3" id="KW-1185">Reference proteome</keyword>
<dbReference type="InterPro" id="IPR036624">
    <property type="entry name" value="Hcp1-lik_sf"/>
</dbReference>
<dbReference type="Pfam" id="PF05638">
    <property type="entry name" value="T6SS_HCP"/>
    <property type="match status" value="1"/>
</dbReference>
<evidence type="ECO:0000313" key="2">
    <source>
        <dbReference type="EMBL" id="KAA1001008.1"/>
    </source>
</evidence>
<feature type="region of interest" description="Disordered" evidence="1">
    <location>
        <begin position="142"/>
        <end position="161"/>
    </location>
</feature>
<proteinExistence type="predicted"/>
<evidence type="ECO:0000313" key="3">
    <source>
        <dbReference type="Proteomes" id="UP000325273"/>
    </source>
</evidence>
<dbReference type="Gene3D" id="2.30.110.20">
    <property type="entry name" value="Hcp1-like"/>
    <property type="match status" value="1"/>
</dbReference>
<organism evidence="2 3">
    <name type="scientific">Paraburkholderia panacisoli</name>
    <dbReference type="NCBI Taxonomy" id="2603818"/>
    <lineage>
        <taxon>Bacteria</taxon>
        <taxon>Pseudomonadati</taxon>
        <taxon>Pseudomonadota</taxon>
        <taxon>Betaproteobacteria</taxon>
        <taxon>Burkholderiales</taxon>
        <taxon>Burkholderiaceae</taxon>
        <taxon>Paraburkholderia</taxon>
    </lineage>
</organism>
<accession>A0A5B0GEH3</accession>
<dbReference type="AlphaFoldDB" id="A0A5B0GEH3"/>
<reference evidence="2 3" key="1">
    <citation type="submission" date="2019-08" db="EMBL/GenBank/DDBJ databases">
        <title>Paraburkholderia sp. DCY113.</title>
        <authorList>
            <person name="Kang J."/>
        </authorList>
    </citation>
    <scope>NUCLEOTIDE SEQUENCE [LARGE SCALE GENOMIC DNA]</scope>
    <source>
        <strain evidence="2 3">DCY113</strain>
    </source>
</reference>
<dbReference type="SUPFAM" id="SSF141452">
    <property type="entry name" value="Hcp1-like"/>
    <property type="match status" value="1"/>
</dbReference>
<evidence type="ECO:0000256" key="1">
    <source>
        <dbReference type="SAM" id="MobiDB-lite"/>
    </source>
</evidence>
<dbReference type="InterPro" id="IPR053165">
    <property type="entry name" value="HSI-I_assembly_Hcp1"/>
</dbReference>
<name>A0A5B0GEH3_9BURK</name>
<gene>
    <name evidence="2" type="ORF">FVF58_39450</name>
</gene>
<comment type="caution">
    <text evidence="2">The sequence shown here is derived from an EMBL/GenBank/DDBJ whole genome shotgun (WGS) entry which is preliminary data.</text>
</comment>
<protein>
    <submittedName>
        <fullName evidence="2">Type VI secretion system tube protein Hcp</fullName>
    </submittedName>
</protein>
<dbReference type="EMBL" id="VTUZ01000042">
    <property type="protein sequence ID" value="KAA1001008.1"/>
    <property type="molecule type" value="Genomic_DNA"/>
</dbReference>
<dbReference type="PANTHER" id="PTHR36152">
    <property type="entry name" value="CYTOPLASMIC PROTEIN-RELATED"/>
    <property type="match status" value="1"/>
</dbReference>
<dbReference type="InterPro" id="IPR008514">
    <property type="entry name" value="T6SS_Hcp"/>
</dbReference>
<dbReference type="PANTHER" id="PTHR36152:SF5">
    <property type="entry name" value="PROTEIN HCP1"/>
    <property type="match status" value="1"/>
</dbReference>
<sequence>MAVDMFLKLGDIKGESQATDHVDEMELLSWSWGCAQTGSTHSGTGGGTGCVQVQDLTICKYVDKSSPTVIQACCAGTHMPEALLTLRKAGGTSPVEYLKIKLNEVLVSSHTFGSSGGDEVMETITLNFAQFNMEYQPQDNTGAKKGGAVTGKWHIPKNASA</sequence>
<dbReference type="Proteomes" id="UP000325273">
    <property type="component" value="Unassembled WGS sequence"/>
</dbReference>